<feature type="transmembrane region" description="Helical" evidence="5">
    <location>
        <begin position="308"/>
        <end position="330"/>
    </location>
</feature>
<evidence type="ECO:0000256" key="3">
    <source>
        <dbReference type="ARBA" id="ARBA00022989"/>
    </source>
</evidence>
<keyword evidence="4 5" id="KW-0472">Membrane</keyword>
<evidence type="ECO:0000313" key="8">
    <source>
        <dbReference type="Proteomes" id="UP000309133"/>
    </source>
</evidence>
<accession>A0A4S4FG45</accession>
<evidence type="ECO:0000256" key="4">
    <source>
        <dbReference type="ARBA" id="ARBA00023136"/>
    </source>
</evidence>
<dbReference type="GO" id="GO:0005886">
    <property type="term" value="C:plasma membrane"/>
    <property type="evidence" value="ECO:0007669"/>
    <property type="project" value="UniProtKB-SubCell"/>
</dbReference>
<dbReference type="PROSITE" id="PS50850">
    <property type="entry name" value="MFS"/>
    <property type="match status" value="1"/>
</dbReference>
<feature type="transmembrane region" description="Helical" evidence="5">
    <location>
        <begin position="142"/>
        <end position="162"/>
    </location>
</feature>
<reference evidence="7 8" key="1">
    <citation type="submission" date="2019-04" db="EMBL/GenBank/DDBJ databases">
        <authorList>
            <person name="Jiang L."/>
        </authorList>
    </citation>
    <scope>NUCLEOTIDE SEQUENCE [LARGE SCALE GENOMIC DNA]</scope>
    <source>
        <strain evidence="7 8">YIM 131853</strain>
    </source>
</reference>
<name>A0A4S4FG45_9MICO</name>
<feature type="transmembrane region" description="Helical" evidence="5">
    <location>
        <begin position="283"/>
        <end position="302"/>
    </location>
</feature>
<proteinExistence type="predicted"/>
<keyword evidence="8" id="KW-1185">Reference proteome</keyword>
<feature type="transmembrane region" description="Helical" evidence="5">
    <location>
        <begin position="80"/>
        <end position="99"/>
    </location>
</feature>
<dbReference type="SUPFAM" id="SSF103473">
    <property type="entry name" value="MFS general substrate transporter"/>
    <property type="match status" value="1"/>
</dbReference>
<feature type="transmembrane region" description="Helical" evidence="5">
    <location>
        <begin position="342"/>
        <end position="365"/>
    </location>
</feature>
<keyword evidence="3 5" id="KW-1133">Transmembrane helix</keyword>
<evidence type="ECO:0000256" key="2">
    <source>
        <dbReference type="ARBA" id="ARBA00022692"/>
    </source>
</evidence>
<keyword evidence="2 5" id="KW-0812">Transmembrane</keyword>
<evidence type="ECO:0000256" key="5">
    <source>
        <dbReference type="SAM" id="Phobius"/>
    </source>
</evidence>
<evidence type="ECO:0000313" key="7">
    <source>
        <dbReference type="EMBL" id="THG28732.1"/>
    </source>
</evidence>
<dbReference type="RefSeq" id="WP_136429197.1">
    <property type="nucleotide sequence ID" value="NZ_SSSM01000006.1"/>
</dbReference>
<feature type="transmembrane region" description="Helical" evidence="5">
    <location>
        <begin position="105"/>
        <end position="130"/>
    </location>
</feature>
<dbReference type="Proteomes" id="UP000309133">
    <property type="component" value="Unassembled WGS sequence"/>
</dbReference>
<organism evidence="7 8">
    <name type="scientific">Naasia lichenicola</name>
    <dbReference type="NCBI Taxonomy" id="2565933"/>
    <lineage>
        <taxon>Bacteria</taxon>
        <taxon>Bacillati</taxon>
        <taxon>Actinomycetota</taxon>
        <taxon>Actinomycetes</taxon>
        <taxon>Micrococcales</taxon>
        <taxon>Microbacteriaceae</taxon>
        <taxon>Naasia</taxon>
    </lineage>
</organism>
<dbReference type="InterPro" id="IPR036259">
    <property type="entry name" value="MFS_trans_sf"/>
</dbReference>
<dbReference type="PANTHER" id="PTHR23523:SF2">
    <property type="entry name" value="2-NITROIMIDAZOLE TRANSPORTER"/>
    <property type="match status" value="1"/>
</dbReference>
<dbReference type="GO" id="GO:0022857">
    <property type="term" value="F:transmembrane transporter activity"/>
    <property type="evidence" value="ECO:0007669"/>
    <property type="project" value="InterPro"/>
</dbReference>
<dbReference type="InterPro" id="IPR020846">
    <property type="entry name" value="MFS_dom"/>
</dbReference>
<comment type="subcellular location">
    <subcellularLocation>
        <location evidence="1">Cell membrane</location>
        <topology evidence="1">Multi-pass membrane protein</topology>
    </subcellularLocation>
</comment>
<feature type="transmembrane region" description="Helical" evidence="5">
    <location>
        <begin position="218"/>
        <end position="236"/>
    </location>
</feature>
<dbReference type="Pfam" id="PF07690">
    <property type="entry name" value="MFS_1"/>
    <property type="match status" value="1"/>
</dbReference>
<feature type="domain" description="Major facilitator superfamily (MFS) profile" evidence="6">
    <location>
        <begin position="17"/>
        <end position="398"/>
    </location>
</feature>
<dbReference type="EMBL" id="SSSM01000006">
    <property type="protein sequence ID" value="THG28732.1"/>
    <property type="molecule type" value="Genomic_DNA"/>
</dbReference>
<feature type="transmembrane region" description="Helical" evidence="5">
    <location>
        <begin position="12"/>
        <end position="30"/>
    </location>
</feature>
<feature type="transmembrane region" description="Helical" evidence="5">
    <location>
        <begin position="256"/>
        <end position="276"/>
    </location>
</feature>
<dbReference type="InterPro" id="IPR011701">
    <property type="entry name" value="MFS"/>
</dbReference>
<feature type="transmembrane region" description="Helical" evidence="5">
    <location>
        <begin position="371"/>
        <end position="394"/>
    </location>
</feature>
<comment type="caution">
    <text evidence="7">The sequence shown here is derived from an EMBL/GenBank/DDBJ whole genome shotgun (WGS) entry which is preliminary data.</text>
</comment>
<sequence>MQSVRGDRPASGAAHPALFVVAMLLVALNLRSPFISVAPIASELRADLQISAAEVGLLTSLPVLCFGLAAPLALLVVRRVGAEAAVLVCLIGIIAGSVLRSVGPFWLILASTVVIGLSITIGNIVIPVLIRRDVSPGRVGTVTGAYTAVLNIGAMIVSVGTAPISELFGWRVALAIWTVLTALALVGWLVFLSRSKGRVHVAEVIPAVAPVAAYRNPLAWLIALAFAGQAVSYYSITAWLPTLLADERGFSASTAGASSSVFQVCAVIGALGTPFLAKRLPGWRTIAILGVLWVSLPIGLLIAPEQFLLFSVLGGIAQGGGFTSVFTVIVQISRTDRESSALSAFVQGVGYVFAALGPPVVGLVHDATDGWTVPVLIVVGTTLAFGVFGVSAALRASAQTRRASG</sequence>
<dbReference type="PANTHER" id="PTHR23523">
    <property type="match status" value="1"/>
</dbReference>
<feature type="transmembrane region" description="Helical" evidence="5">
    <location>
        <begin position="50"/>
        <end position="73"/>
    </location>
</feature>
<dbReference type="InterPro" id="IPR052524">
    <property type="entry name" value="MFS_Cyanate_Porter"/>
</dbReference>
<dbReference type="Gene3D" id="1.20.1250.20">
    <property type="entry name" value="MFS general substrate transporter like domains"/>
    <property type="match status" value="2"/>
</dbReference>
<gene>
    <name evidence="7" type="ORF">E6C64_18305</name>
</gene>
<feature type="transmembrane region" description="Helical" evidence="5">
    <location>
        <begin position="168"/>
        <end position="191"/>
    </location>
</feature>
<protein>
    <submittedName>
        <fullName evidence="7">MFS transporter</fullName>
    </submittedName>
</protein>
<dbReference type="OrthoDB" id="5317164at2"/>
<evidence type="ECO:0000256" key="1">
    <source>
        <dbReference type="ARBA" id="ARBA00004651"/>
    </source>
</evidence>
<dbReference type="AlphaFoldDB" id="A0A4S4FG45"/>
<evidence type="ECO:0000259" key="6">
    <source>
        <dbReference type="PROSITE" id="PS50850"/>
    </source>
</evidence>